<sequence length="46" mass="4631">MTTKKSSKARTVGMVAAALIAAFATLATGCAAKIPQVPSPEMGVPR</sequence>
<proteinExistence type="predicted"/>
<evidence type="ECO:0000313" key="2">
    <source>
        <dbReference type="Proteomes" id="UP000466396"/>
    </source>
</evidence>
<dbReference type="Proteomes" id="UP000466396">
    <property type="component" value="Chromosome"/>
</dbReference>
<accession>A0A7I7NM93</accession>
<dbReference type="PROSITE" id="PS51257">
    <property type="entry name" value="PROKAR_LIPOPROTEIN"/>
    <property type="match status" value="1"/>
</dbReference>
<name>A0A7I7NM93_9MYCO</name>
<evidence type="ECO:0000313" key="1">
    <source>
        <dbReference type="EMBL" id="BBX97714.1"/>
    </source>
</evidence>
<evidence type="ECO:0008006" key="3">
    <source>
        <dbReference type="Google" id="ProtNLM"/>
    </source>
</evidence>
<reference evidence="1 2" key="1">
    <citation type="journal article" date="2019" name="Emerg. Microbes Infect.">
        <title>Comprehensive subspecies identification of 175 nontuberculous mycobacteria species based on 7547 genomic profiles.</title>
        <authorList>
            <person name="Matsumoto Y."/>
            <person name="Kinjo T."/>
            <person name="Motooka D."/>
            <person name="Nabeya D."/>
            <person name="Jung N."/>
            <person name="Uechi K."/>
            <person name="Horii T."/>
            <person name="Iida T."/>
            <person name="Fujita J."/>
            <person name="Nakamura S."/>
        </authorList>
    </citation>
    <scope>NUCLEOTIDE SEQUENCE [LARGE SCALE GENOMIC DNA]</scope>
    <source>
        <strain evidence="1 2">JCM 15657</strain>
    </source>
</reference>
<dbReference type="RefSeq" id="WP_163745525.1">
    <property type="nucleotide sequence ID" value="NZ_AP022581.1"/>
</dbReference>
<dbReference type="KEGG" id="mlj:MLAC_30080"/>
<organism evidence="1 2">
    <name type="scientific">Mycobacterium lacus</name>
    <dbReference type="NCBI Taxonomy" id="169765"/>
    <lineage>
        <taxon>Bacteria</taxon>
        <taxon>Bacillati</taxon>
        <taxon>Actinomycetota</taxon>
        <taxon>Actinomycetes</taxon>
        <taxon>Mycobacteriales</taxon>
        <taxon>Mycobacteriaceae</taxon>
        <taxon>Mycobacterium</taxon>
    </lineage>
</organism>
<gene>
    <name evidence="1" type="ORF">MLAC_30080</name>
</gene>
<keyword evidence="2" id="KW-1185">Reference proteome</keyword>
<protein>
    <recommendedName>
        <fullName evidence="3">Lipoprotein</fullName>
    </recommendedName>
</protein>
<dbReference type="EMBL" id="AP022581">
    <property type="protein sequence ID" value="BBX97714.1"/>
    <property type="molecule type" value="Genomic_DNA"/>
</dbReference>
<dbReference type="AlphaFoldDB" id="A0A7I7NM93"/>